<organism evidence="2">
    <name type="scientific">viral metagenome</name>
    <dbReference type="NCBI Taxonomy" id="1070528"/>
    <lineage>
        <taxon>unclassified sequences</taxon>
        <taxon>metagenomes</taxon>
        <taxon>organismal metagenomes</taxon>
    </lineage>
</organism>
<reference evidence="2" key="1">
    <citation type="journal article" date="2020" name="Nature">
        <title>Giant virus diversity and host interactions through global metagenomics.</title>
        <authorList>
            <person name="Schulz F."/>
            <person name="Roux S."/>
            <person name="Paez-Espino D."/>
            <person name="Jungbluth S."/>
            <person name="Walsh D.A."/>
            <person name="Denef V.J."/>
            <person name="McMahon K.D."/>
            <person name="Konstantinidis K.T."/>
            <person name="Eloe-Fadrosh E.A."/>
            <person name="Kyrpides N.C."/>
            <person name="Woyke T."/>
        </authorList>
    </citation>
    <scope>NUCLEOTIDE SEQUENCE</scope>
    <source>
        <strain evidence="2">GVMAG-M-3300023184-16</strain>
    </source>
</reference>
<protein>
    <submittedName>
        <fullName evidence="2">Uncharacterized protein</fullName>
    </submittedName>
</protein>
<keyword evidence="1" id="KW-0812">Transmembrane</keyword>
<evidence type="ECO:0000256" key="1">
    <source>
        <dbReference type="SAM" id="Phobius"/>
    </source>
</evidence>
<name>A0A6C0HW64_9ZZZZ</name>
<sequence length="102" mass="12229">MMGKMDFSAVMWFFNGVFMGLCCLTTYNTCSVVYNCYQYLSNSIIIRNKHFQDSIFWAKYVVEKQDEINMSNYLTGKEEMCNEFLHSIMIEYPKKEKYFLQL</sequence>
<dbReference type="EMBL" id="MN740015">
    <property type="protein sequence ID" value="QHT84123.1"/>
    <property type="molecule type" value="Genomic_DNA"/>
</dbReference>
<dbReference type="AlphaFoldDB" id="A0A6C0HW64"/>
<keyword evidence="1" id="KW-0472">Membrane</keyword>
<accession>A0A6C0HW64</accession>
<evidence type="ECO:0000313" key="2">
    <source>
        <dbReference type="EMBL" id="QHT84123.1"/>
    </source>
</evidence>
<keyword evidence="1" id="KW-1133">Transmembrane helix</keyword>
<feature type="transmembrane region" description="Helical" evidence="1">
    <location>
        <begin position="7"/>
        <end position="27"/>
    </location>
</feature>
<proteinExistence type="predicted"/>